<organism evidence="2 3">
    <name type="scientific">Stephania japonica</name>
    <dbReference type="NCBI Taxonomy" id="461633"/>
    <lineage>
        <taxon>Eukaryota</taxon>
        <taxon>Viridiplantae</taxon>
        <taxon>Streptophyta</taxon>
        <taxon>Embryophyta</taxon>
        <taxon>Tracheophyta</taxon>
        <taxon>Spermatophyta</taxon>
        <taxon>Magnoliopsida</taxon>
        <taxon>Ranunculales</taxon>
        <taxon>Menispermaceae</taxon>
        <taxon>Menispermoideae</taxon>
        <taxon>Cissampelideae</taxon>
        <taxon>Stephania</taxon>
    </lineage>
</organism>
<evidence type="ECO:0000256" key="1">
    <source>
        <dbReference type="SAM" id="MobiDB-lite"/>
    </source>
</evidence>
<accession>A0AAP0E5N1</accession>
<evidence type="ECO:0000313" key="3">
    <source>
        <dbReference type="Proteomes" id="UP001417504"/>
    </source>
</evidence>
<name>A0AAP0E5N1_9MAGN</name>
<feature type="compositionally biased region" description="Polar residues" evidence="1">
    <location>
        <begin position="60"/>
        <end position="71"/>
    </location>
</feature>
<protein>
    <submittedName>
        <fullName evidence="2">Uncharacterized protein</fullName>
    </submittedName>
</protein>
<proteinExistence type="predicted"/>
<keyword evidence="3" id="KW-1185">Reference proteome</keyword>
<dbReference type="Proteomes" id="UP001417504">
    <property type="component" value="Unassembled WGS sequence"/>
</dbReference>
<gene>
    <name evidence="2" type="ORF">Sjap_025148</name>
</gene>
<dbReference type="EMBL" id="JBBNAE010000011">
    <property type="protein sequence ID" value="KAK9084737.1"/>
    <property type="molecule type" value="Genomic_DNA"/>
</dbReference>
<dbReference type="AlphaFoldDB" id="A0AAP0E5N1"/>
<comment type="caution">
    <text evidence="2">The sequence shown here is derived from an EMBL/GenBank/DDBJ whole genome shotgun (WGS) entry which is preliminary data.</text>
</comment>
<feature type="region of interest" description="Disordered" evidence="1">
    <location>
        <begin position="58"/>
        <end position="78"/>
    </location>
</feature>
<reference evidence="2 3" key="1">
    <citation type="submission" date="2024-01" db="EMBL/GenBank/DDBJ databases">
        <title>Genome assemblies of Stephania.</title>
        <authorList>
            <person name="Yang L."/>
        </authorList>
    </citation>
    <scope>NUCLEOTIDE SEQUENCE [LARGE SCALE GENOMIC DNA]</scope>
    <source>
        <strain evidence="2">QJT</strain>
        <tissue evidence="2">Leaf</tissue>
    </source>
</reference>
<evidence type="ECO:0000313" key="2">
    <source>
        <dbReference type="EMBL" id="KAK9084737.1"/>
    </source>
</evidence>
<sequence>MSPNNNTLFHYFKAIFHTGPMAKRTLPIFIKKKKKNLYMQIKEGANIKVDNKHYGKNKCLGNNDNKSSSRFNRAHLSP</sequence>